<dbReference type="PANTHER" id="PTHR37423">
    <property type="entry name" value="SOLUBLE LYTIC MUREIN TRANSGLYCOSYLASE-RELATED"/>
    <property type="match status" value="1"/>
</dbReference>
<organism evidence="6 7">
    <name type="scientific">Desulfonauticus submarinus</name>
    <dbReference type="NCBI Taxonomy" id="206665"/>
    <lineage>
        <taxon>Bacteria</taxon>
        <taxon>Pseudomonadati</taxon>
        <taxon>Thermodesulfobacteriota</taxon>
        <taxon>Desulfovibrionia</taxon>
        <taxon>Desulfovibrionales</taxon>
        <taxon>Desulfonauticaceae</taxon>
        <taxon>Desulfonauticus</taxon>
    </lineage>
</organism>
<dbReference type="Proteomes" id="UP000199602">
    <property type="component" value="Unassembled WGS sequence"/>
</dbReference>
<feature type="domain" description="Outer membrane lipoprotein BamD-like" evidence="5">
    <location>
        <begin position="33"/>
        <end position="219"/>
    </location>
</feature>
<dbReference type="HAMAP" id="MF_00922">
    <property type="entry name" value="OM_assembly_BamD"/>
    <property type="match status" value="1"/>
</dbReference>
<keyword evidence="2" id="KW-0472">Membrane</keyword>
<proteinExistence type="inferred from homology"/>
<gene>
    <name evidence="6" type="ORF">SAMN04488516_102260</name>
</gene>
<dbReference type="InterPro" id="IPR019734">
    <property type="entry name" value="TPR_rpt"/>
</dbReference>
<dbReference type="OrthoDB" id="9781894at2"/>
<accession>A0A1H0BR18</accession>
<dbReference type="PROSITE" id="PS50005">
    <property type="entry name" value="TPR"/>
    <property type="match status" value="1"/>
</dbReference>
<keyword evidence="1" id="KW-0732">Signal</keyword>
<dbReference type="CDD" id="cd15830">
    <property type="entry name" value="BamD"/>
    <property type="match status" value="1"/>
</dbReference>
<dbReference type="Pfam" id="PF13525">
    <property type="entry name" value="YfiO"/>
    <property type="match status" value="1"/>
</dbReference>
<evidence type="ECO:0000313" key="7">
    <source>
        <dbReference type="Proteomes" id="UP000199602"/>
    </source>
</evidence>
<dbReference type="Gene3D" id="1.25.40.10">
    <property type="entry name" value="Tetratricopeptide repeat domain"/>
    <property type="match status" value="1"/>
</dbReference>
<dbReference type="AlphaFoldDB" id="A0A1H0BR18"/>
<dbReference type="PROSITE" id="PS51257">
    <property type="entry name" value="PROKAR_LIPOPROTEIN"/>
    <property type="match status" value="1"/>
</dbReference>
<dbReference type="EMBL" id="FNIN01000002">
    <property type="protein sequence ID" value="SDN48045.1"/>
    <property type="molecule type" value="Genomic_DNA"/>
</dbReference>
<dbReference type="NCBIfam" id="TIGR03302">
    <property type="entry name" value="OM_YfiO"/>
    <property type="match status" value="1"/>
</dbReference>
<dbReference type="InterPro" id="IPR039565">
    <property type="entry name" value="BamD-like"/>
</dbReference>
<dbReference type="PANTHER" id="PTHR37423:SF6">
    <property type="entry name" value="CELL DIVISION COORDINATOR CPOB"/>
    <property type="match status" value="1"/>
</dbReference>
<evidence type="ECO:0000256" key="2">
    <source>
        <dbReference type="ARBA" id="ARBA00023136"/>
    </source>
</evidence>
<keyword evidence="7" id="KW-1185">Reference proteome</keyword>
<keyword evidence="3" id="KW-0998">Cell outer membrane</keyword>
<name>A0A1H0BR18_9BACT</name>
<dbReference type="InterPro" id="IPR017689">
    <property type="entry name" value="BamD"/>
</dbReference>
<dbReference type="SUPFAM" id="SSF48452">
    <property type="entry name" value="TPR-like"/>
    <property type="match status" value="1"/>
</dbReference>
<evidence type="ECO:0000256" key="1">
    <source>
        <dbReference type="ARBA" id="ARBA00022729"/>
    </source>
</evidence>
<evidence type="ECO:0000256" key="4">
    <source>
        <dbReference type="PROSITE-ProRule" id="PRU00339"/>
    </source>
</evidence>
<dbReference type="RefSeq" id="WP_092063582.1">
    <property type="nucleotide sequence ID" value="NZ_FNIN01000002.1"/>
</dbReference>
<dbReference type="STRING" id="206665.SAMN04488516_102260"/>
<protein>
    <submittedName>
        <fullName evidence="6">Beta-barrel assembly machine subunit BamD</fullName>
    </submittedName>
</protein>
<dbReference type="InterPro" id="IPR011990">
    <property type="entry name" value="TPR-like_helical_dom_sf"/>
</dbReference>
<evidence type="ECO:0000256" key="3">
    <source>
        <dbReference type="ARBA" id="ARBA00023237"/>
    </source>
</evidence>
<keyword evidence="4" id="KW-0802">TPR repeat</keyword>
<feature type="repeat" description="TPR" evidence="4">
    <location>
        <begin position="73"/>
        <end position="106"/>
    </location>
</feature>
<sequence>MMSRIRPIFLLFLLCWSLSGCGVVDYLFLSPPEDTAQELAQAGYDALQNKDYSRAIEYFSKLKDRYPFSPYTPQAEISLGDAYFLNGDYQAAVDVYKEFEALHPRHEAISYVLFKIGLANYKQFESVDKPYTNVAEALSYFTRVVESYPTSKYAKEAKLYIRKCRYLMAEHELFVADFYWRTGRYLAAWKRYSYVEKNYSDLPEVLEYARERKSLAYLEYQKEKGEKAREREQGSWKEWFDWL</sequence>
<evidence type="ECO:0000313" key="6">
    <source>
        <dbReference type="EMBL" id="SDN48045.1"/>
    </source>
</evidence>
<evidence type="ECO:0000259" key="5">
    <source>
        <dbReference type="Pfam" id="PF13525"/>
    </source>
</evidence>
<reference evidence="6 7" key="1">
    <citation type="submission" date="2016-10" db="EMBL/GenBank/DDBJ databases">
        <authorList>
            <person name="de Groot N.N."/>
        </authorList>
    </citation>
    <scope>NUCLEOTIDE SEQUENCE [LARGE SCALE GENOMIC DNA]</scope>
    <source>
        <strain evidence="6 7">DSM 15269</strain>
    </source>
</reference>
<dbReference type="SMART" id="SM00028">
    <property type="entry name" value="TPR"/>
    <property type="match status" value="2"/>
</dbReference>